<dbReference type="Proteomes" id="UP000238304">
    <property type="component" value="Chromosome"/>
</dbReference>
<name>A0ABM6T9B2_9BACE</name>
<feature type="transmembrane region" description="Helical" evidence="1">
    <location>
        <begin position="52"/>
        <end position="69"/>
    </location>
</feature>
<dbReference type="RefSeq" id="WP_106041693.1">
    <property type="nucleotide sequence ID" value="NZ_CALHZC010000021.1"/>
</dbReference>
<evidence type="ECO:0000313" key="3">
    <source>
        <dbReference type="Proteomes" id="UP000238304"/>
    </source>
</evidence>
<proteinExistence type="predicted"/>
<sequence>MNTPASRRILALDVFRGVTIAGMILVNDPGSWSYIYVPLRHAEWIGLTPTDLVFPFFMFIMGISIFISLKKYDFKWSGEVAKKVIKRTLLLYLVGFGLNWITLSFKTWHSLYDQNLSFLTHFFQSITNFEHIRISGVIPYLAVNYGITALFVLTVKHKHIPYLIISLLLTYALILFFGNGFTHNETNITSIIDRKIMGINHMYNDNGIEPESIISILSSVAHVLIGFVAGRKMFEAKELCDKVQRLFIMGVILTFAGFLISYASPICKKVWSSSFTIVSCGFGTSLTALLIWIIDIKGYRKWTVFFETFGVNPLLMYLMSMTLATILGGIRFYVGDKSINVVRYIYANLLQPVFGNYGGSLMYAILFTLLIWSLGYRLYKRKIYIKL</sequence>
<keyword evidence="1" id="KW-0472">Membrane</keyword>
<feature type="transmembrane region" description="Helical" evidence="1">
    <location>
        <begin position="354"/>
        <end position="379"/>
    </location>
</feature>
<feature type="transmembrane region" description="Helical" evidence="1">
    <location>
        <begin position="160"/>
        <end position="178"/>
    </location>
</feature>
<protein>
    <submittedName>
        <fullName evidence="2">DUF5009 domain-containing protein</fullName>
    </submittedName>
</protein>
<dbReference type="PANTHER" id="PTHR31061">
    <property type="entry name" value="LD22376P"/>
    <property type="match status" value="1"/>
</dbReference>
<feature type="transmembrane region" description="Helical" evidence="1">
    <location>
        <begin position="314"/>
        <end position="334"/>
    </location>
</feature>
<feature type="transmembrane region" description="Helical" evidence="1">
    <location>
        <begin position="270"/>
        <end position="294"/>
    </location>
</feature>
<feature type="transmembrane region" description="Helical" evidence="1">
    <location>
        <begin position="246"/>
        <end position="264"/>
    </location>
</feature>
<keyword evidence="1" id="KW-0812">Transmembrane</keyword>
<reference evidence="2 3" key="1">
    <citation type="submission" date="2018-02" db="EMBL/GenBank/DDBJ databases">
        <authorList>
            <person name="Holder M.E."/>
            <person name="Ajami N.J."/>
            <person name="Petrosino J.F."/>
        </authorList>
    </citation>
    <scope>NUCLEOTIDE SEQUENCE [LARGE SCALE GENOMIC DNA]</scope>
    <source>
        <strain evidence="2 3">ATCC 33285</strain>
    </source>
</reference>
<keyword evidence="1" id="KW-1133">Transmembrane helix</keyword>
<organism evidence="2 3">
    <name type="scientific">Bacteroides zoogleoformans</name>
    <dbReference type="NCBI Taxonomy" id="28119"/>
    <lineage>
        <taxon>Bacteria</taxon>
        <taxon>Pseudomonadati</taxon>
        <taxon>Bacteroidota</taxon>
        <taxon>Bacteroidia</taxon>
        <taxon>Bacteroidales</taxon>
        <taxon>Bacteroidaceae</taxon>
        <taxon>Bacteroides</taxon>
    </lineage>
</organism>
<dbReference type="PANTHER" id="PTHR31061:SF24">
    <property type="entry name" value="LD22376P"/>
    <property type="match status" value="1"/>
</dbReference>
<accession>A0ABM6T9B2</accession>
<evidence type="ECO:0000313" key="2">
    <source>
        <dbReference type="EMBL" id="AVM53231.1"/>
    </source>
</evidence>
<feature type="transmembrane region" description="Helical" evidence="1">
    <location>
        <begin position="89"/>
        <end position="112"/>
    </location>
</feature>
<feature type="transmembrane region" description="Helical" evidence="1">
    <location>
        <begin position="132"/>
        <end position="153"/>
    </location>
</feature>
<dbReference type="EMBL" id="CP027231">
    <property type="protein sequence ID" value="AVM53231.1"/>
    <property type="molecule type" value="Genomic_DNA"/>
</dbReference>
<feature type="transmembrane region" description="Helical" evidence="1">
    <location>
        <begin position="9"/>
        <end position="26"/>
    </location>
</feature>
<gene>
    <name evidence="2" type="ORF">C4H11_10075</name>
</gene>
<feature type="transmembrane region" description="Helical" evidence="1">
    <location>
        <begin position="212"/>
        <end position="234"/>
    </location>
</feature>
<evidence type="ECO:0000256" key="1">
    <source>
        <dbReference type="SAM" id="Phobius"/>
    </source>
</evidence>
<keyword evidence="3" id="KW-1185">Reference proteome</keyword>